<feature type="transmembrane region" description="Helical" evidence="12">
    <location>
        <begin position="20"/>
        <end position="41"/>
    </location>
</feature>
<sequence length="543" mass="60275">MSGSCAPRTRPFDPVPPLKRASGIVVVIVVVLATFALQIIASHTRRTRKTNKVQRTKLIKRLGVSGQHRDWTILGFFHPYCNAGGGGERVLWHAIKHHLDADESIIAVLYTGDVGPELSLDVPLGKVKSAAPENGQDGLGQAETTKRDILEKCRSRFDIPLDETRYMSRIHLLPLRSRHLVSDTYWTRLTLLGQSWGSIVLGWEACNQLLPDVWLDTMGYAFTYPLVRLFAPSMPIGAYVHYPTISTDMLNRVRDRQAGHTNNAAVSTSAAKSTIKLVYYRLFAAVYAWSLRRADVLVANGSWTCNHLRQLLGRRSPEAQPQVVYPPCDTASLTGFPLVPRKRLTIVSLAQFRPEKEHGTQLKAVGLAIEKRPSLRKDLRLVCMGSCRNEADERRIQDLKQLAKDLKIDDLVSFVVNAPYSTIVENLSQASVGISTMVDEHFGINVVEFMAAGLITLSHASAGPLLDIAVEVDGKSTGLHAHTLPDFAEAILKIADMDAAEDEAMRSRARRRAIETFSGAAFEKAWQERLASRLMTPRKDKST</sequence>
<evidence type="ECO:0000256" key="2">
    <source>
        <dbReference type="ARBA" id="ARBA00004922"/>
    </source>
</evidence>
<evidence type="ECO:0000256" key="10">
    <source>
        <dbReference type="ARBA" id="ARBA00023136"/>
    </source>
</evidence>
<dbReference type="EMBL" id="KZ819638">
    <property type="protein sequence ID" value="PWN88556.1"/>
    <property type="molecule type" value="Genomic_DNA"/>
</dbReference>
<keyword evidence="8 12" id="KW-0256">Endoplasmic reticulum</keyword>
<dbReference type="Pfam" id="PF00534">
    <property type="entry name" value="Glycos_transf_1"/>
    <property type="match status" value="1"/>
</dbReference>
<dbReference type="STRING" id="215250.A0A316YHK4"/>
<dbReference type="GeneID" id="37044372"/>
<evidence type="ECO:0000259" key="14">
    <source>
        <dbReference type="Pfam" id="PF15924"/>
    </source>
</evidence>
<evidence type="ECO:0000256" key="3">
    <source>
        <dbReference type="ARBA" id="ARBA00012645"/>
    </source>
</evidence>
<evidence type="ECO:0000256" key="1">
    <source>
        <dbReference type="ARBA" id="ARBA00004389"/>
    </source>
</evidence>
<evidence type="ECO:0000256" key="4">
    <source>
        <dbReference type="ARBA" id="ARBA00022018"/>
    </source>
</evidence>
<dbReference type="EC" id="2.4.1.131" evidence="3 12"/>
<keyword evidence="10 12" id="KW-0472">Membrane</keyword>
<dbReference type="InterPro" id="IPR038013">
    <property type="entry name" value="ALG11"/>
</dbReference>
<dbReference type="GO" id="GO:0005789">
    <property type="term" value="C:endoplasmic reticulum membrane"/>
    <property type="evidence" value="ECO:0007669"/>
    <property type="project" value="UniProtKB-SubCell"/>
</dbReference>
<dbReference type="AlphaFoldDB" id="A0A316YHK4"/>
<evidence type="ECO:0000256" key="7">
    <source>
        <dbReference type="ARBA" id="ARBA00022692"/>
    </source>
</evidence>
<comment type="function">
    <text evidence="12">GDP-Man:Man(3)GlcNAc(2)-PP-Dol alpha-1,2-mannosyltransferase that operates in the biosynthetic pathway of dolichol-linked oligosaccharides, the glycan precursors employed in protein asparagine (N)-glycosylation. The assembly of dolichol-linked oligosaccharides begins on the cytosolic side of the endoplasmic reticulum membrane and finishes in its lumen. The sequential addition of sugars to dolichol pyrophosphate produces dolichol-linked oligosaccharides containing fourteen sugars, including two GlcNAcs, nine mannoses and three glucoses. Once assembled, the oligosaccharide is transferred from the lipid to nascent proteins by oligosaccharyltransferases. Catalyzes, on the cytoplasmic face of the endoplasmic reticulum, the addition of the fourth and fifth mannose residues to the dolichol-linked oligosaccharide chain, to produce Man(5)GlcNAc(2)-PP-dolichol core oligosaccharide.</text>
</comment>
<evidence type="ECO:0000256" key="12">
    <source>
        <dbReference type="RuleBase" id="RU367051"/>
    </source>
</evidence>
<dbReference type="PANTHER" id="PTHR45919:SF1">
    <property type="entry name" value="GDP-MAN:MAN(3)GLCNAC(2)-PP-DOL ALPHA-1,2-MANNOSYLTRANSFERASE"/>
    <property type="match status" value="1"/>
</dbReference>
<feature type="domain" description="ALG11 mannosyltransferase N-terminal" evidence="14">
    <location>
        <begin position="73"/>
        <end position="114"/>
    </location>
</feature>
<dbReference type="RefSeq" id="XP_025375754.1">
    <property type="nucleotide sequence ID" value="XM_025522456.1"/>
</dbReference>
<evidence type="ECO:0000256" key="6">
    <source>
        <dbReference type="ARBA" id="ARBA00022679"/>
    </source>
</evidence>
<dbReference type="SUPFAM" id="SSF53756">
    <property type="entry name" value="UDP-Glycosyltransferase/glycogen phosphorylase"/>
    <property type="match status" value="1"/>
</dbReference>
<feature type="domain" description="ALG11 mannosyltransferase N-terminal" evidence="14">
    <location>
        <begin position="140"/>
        <end position="311"/>
    </location>
</feature>
<evidence type="ECO:0000256" key="11">
    <source>
        <dbReference type="ARBA" id="ARBA00045065"/>
    </source>
</evidence>
<dbReference type="Proteomes" id="UP000245768">
    <property type="component" value="Unassembled WGS sequence"/>
</dbReference>
<feature type="domain" description="Glycosyl transferase family 1" evidence="13">
    <location>
        <begin position="340"/>
        <end position="511"/>
    </location>
</feature>
<keyword evidence="16" id="KW-1185">Reference proteome</keyword>
<comment type="catalytic activity">
    <reaction evidence="11 12">
        <text>an alpha-D-Man-(1-&gt;3)-[alpha-D-Man-(1-&gt;6)]-beta-D-Man-(1-&gt;4)-beta-D-GlcNAc-(1-&gt;4)-alpha-D-GlcNAc-diphospho-di-trans,poly-cis-dolichol + 2 GDP-alpha-D-mannose = an alpha-D-Man-(1-&gt;2)-alpha-D-Man-(1-&gt;2)-alpha-D-Man-(1-&gt;3)-[alpha-D-Man-(1-&gt;6)]-beta-D-Man-(1-&gt;4)-beta-D-GlcNAc-(1-&gt;4)-alpha-D-GlcNAc-diphospho-di-trans,poly-cis-dolichol + 2 GDP + 2 H(+)</text>
        <dbReference type="Rhea" id="RHEA:29523"/>
        <dbReference type="Rhea" id="RHEA-COMP:19515"/>
        <dbReference type="Rhea" id="RHEA-COMP:19516"/>
        <dbReference type="ChEBI" id="CHEBI:15378"/>
        <dbReference type="ChEBI" id="CHEBI:57527"/>
        <dbReference type="ChEBI" id="CHEBI:58189"/>
        <dbReference type="ChEBI" id="CHEBI:132511"/>
        <dbReference type="ChEBI" id="CHEBI:132515"/>
        <dbReference type="EC" id="2.4.1.131"/>
    </reaction>
    <physiologicalReaction direction="left-to-right" evidence="11 12">
        <dbReference type="Rhea" id="RHEA:29524"/>
    </physiologicalReaction>
</comment>
<dbReference type="CDD" id="cd03806">
    <property type="entry name" value="GT4_ALG11-like"/>
    <property type="match status" value="1"/>
</dbReference>
<dbReference type="GO" id="GO:0006487">
    <property type="term" value="P:protein N-linked glycosylation"/>
    <property type="evidence" value="ECO:0007669"/>
    <property type="project" value="TreeGrafter"/>
</dbReference>
<accession>A0A316YHK4</accession>
<name>A0A316YHK4_9BASI</name>
<comment type="pathway">
    <text evidence="2 12">Protein modification; protein glycosylation.</text>
</comment>
<keyword evidence="7 12" id="KW-0812">Transmembrane</keyword>
<organism evidence="15 16">
    <name type="scientific">Acaromyces ingoldii</name>
    <dbReference type="NCBI Taxonomy" id="215250"/>
    <lineage>
        <taxon>Eukaryota</taxon>
        <taxon>Fungi</taxon>
        <taxon>Dikarya</taxon>
        <taxon>Basidiomycota</taxon>
        <taxon>Ustilaginomycotina</taxon>
        <taxon>Exobasidiomycetes</taxon>
        <taxon>Exobasidiales</taxon>
        <taxon>Cryptobasidiaceae</taxon>
        <taxon>Acaromyces</taxon>
    </lineage>
</organism>
<gene>
    <name evidence="15" type="ORF">FA10DRAFT_268739</name>
</gene>
<evidence type="ECO:0000313" key="15">
    <source>
        <dbReference type="EMBL" id="PWN88556.1"/>
    </source>
</evidence>
<reference evidence="15 16" key="1">
    <citation type="journal article" date="2018" name="Mol. Biol. Evol.">
        <title>Broad Genomic Sampling Reveals a Smut Pathogenic Ancestry of the Fungal Clade Ustilaginomycotina.</title>
        <authorList>
            <person name="Kijpornyongpan T."/>
            <person name="Mondo S.J."/>
            <person name="Barry K."/>
            <person name="Sandor L."/>
            <person name="Lee J."/>
            <person name="Lipzen A."/>
            <person name="Pangilinan J."/>
            <person name="LaButti K."/>
            <person name="Hainaut M."/>
            <person name="Henrissat B."/>
            <person name="Grigoriev I.V."/>
            <person name="Spatafora J.W."/>
            <person name="Aime M.C."/>
        </authorList>
    </citation>
    <scope>NUCLEOTIDE SEQUENCE [LARGE SCALE GENOMIC DNA]</scope>
    <source>
        <strain evidence="15 16">MCA 4198</strain>
    </source>
</reference>
<protein>
    <recommendedName>
        <fullName evidence="4 12">GDP-Man:Man(3)GlcNAc(2)-PP-Dol alpha-1,2-mannosyltransferase</fullName>
        <ecNumber evidence="3 12">2.4.1.131</ecNumber>
    </recommendedName>
</protein>
<dbReference type="GO" id="GO:0004377">
    <property type="term" value="F:GDP-Man:Man(3)GlcNAc(2)-PP-Dol alpha-1,2-mannosyltransferase activity"/>
    <property type="evidence" value="ECO:0007669"/>
    <property type="project" value="UniProtKB-UniRule"/>
</dbReference>
<comment type="similarity">
    <text evidence="12">Belongs to the glycosyltransferase group 1 family. Glycosyltransferase 4 subfamily.</text>
</comment>
<dbReference type="OrthoDB" id="2276068at2759"/>
<keyword evidence="6 12" id="KW-0808">Transferase</keyword>
<evidence type="ECO:0000313" key="16">
    <source>
        <dbReference type="Proteomes" id="UP000245768"/>
    </source>
</evidence>
<evidence type="ECO:0000256" key="5">
    <source>
        <dbReference type="ARBA" id="ARBA00022676"/>
    </source>
</evidence>
<keyword evidence="9 12" id="KW-1133">Transmembrane helix</keyword>
<dbReference type="InterPro" id="IPR031814">
    <property type="entry name" value="ALG11_N"/>
</dbReference>
<dbReference type="PANTHER" id="PTHR45919">
    <property type="entry name" value="GDP-MAN:MAN(3)GLCNAC(2)-PP-DOL ALPHA-1,2-MANNOSYLTRANSFERASE"/>
    <property type="match status" value="1"/>
</dbReference>
<comment type="subcellular location">
    <subcellularLocation>
        <location evidence="1">Endoplasmic reticulum membrane</location>
        <topology evidence="1">Single-pass membrane protein</topology>
    </subcellularLocation>
</comment>
<evidence type="ECO:0000259" key="13">
    <source>
        <dbReference type="Pfam" id="PF00534"/>
    </source>
</evidence>
<proteinExistence type="inferred from homology"/>
<dbReference type="InterPro" id="IPR001296">
    <property type="entry name" value="Glyco_trans_1"/>
</dbReference>
<dbReference type="UniPathway" id="UPA00378"/>
<evidence type="ECO:0000256" key="9">
    <source>
        <dbReference type="ARBA" id="ARBA00022989"/>
    </source>
</evidence>
<dbReference type="Gene3D" id="3.40.50.2000">
    <property type="entry name" value="Glycogen Phosphorylase B"/>
    <property type="match status" value="1"/>
</dbReference>
<dbReference type="InParanoid" id="A0A316YHK4"/>
<evidence type="ECO:0000256" key="8">
    <source>
        <dbReference type="ARBA" id="ARBA00022824"/>
    </source>
</evidence>
<keyword evidence="5 12" id="KW-0328">Glycosyltransferase</keyword>
<dbReference type="FunCoup" id="A0A316YHK4">
    <property type="interactions" value="260"/>
</dbReference>
<dbReference type="Pfam" id="PF15924">
    <property type="entry name" value="ALG11_N"/>
    <property type="match status" value="2"/>
</dbReference>